<dbReference type="EMBL" id="OX596110">
    <property type="protein sequence ID" value="CAN0346429.1"/>
    <property type="molecule type" value="Genomic_DNA"/>
</dbReference>
<reference evidence="1" key="1">
    <citation type="submission" date="2023-05" db="EMBL/GenBank/DDBJ databases">
        <authorList>
            <consortium name="ELIXIR-Norway"/>
        </authorList>
    </citation>
    <scope>NUCLEOTIDE SEQUENCE</scope>
</reference>
<protein>
    <submittedName>
        <fullName evidence="1">Uncharacterized protein</fullName>
    </submittedName>
</protein>
<proteinExistence type="predicted"/>
<organism evidence="1 2">
    <name type="scientific">Rangifer tarandus platyrhynchus</name>
    <name type="common">Svalbard reindeer</name>
    <dbReference type="NCBI Taxonomy" id="3082113"/>
    <lineage>
        <taxon>Eukaryota</taxon>
        <taxon>Metazoa</taxon>
        <taxon>Chordata</taxon>
        <taxon>Craniata</taxon>
        <taxon>Vertebrata</taxon>
        <taxon>Euteleostomi</taxon>
        <taxon>Mammalia</taxon>
        <taxon>Eutheria</taxon>
        <taxon>Laurasiatheria</taxon>
        <taxon>Artiodactyla</taxon>
        <taxon>Ruminantia</taxon>
        <taxon>Pecora</taxon>
        <taxon>Cervidae</taxon>
        <taxon>Odocoileinae</taxon>
        <taxon>Rangifer</taxon>
    </lineage>
</organism>
<accession>A0AC59ZAQ4</accession>
<dbReference type="Proteomes" id="UP001162501">
    <property type="component" value="Chromosome 26"/>
</dbReference>
<reference evidence="1" key="2">
    <citation type="submission" date="2025-03" db="EMBL/GenBank/DDBJ databases">
        <authorList>
            <consortium name="ELIXIR-Norway"/>
            <consortium name="Elixir Norway"/>
        </authorList>
    </citation>
    <scope>NUCLEOTIDE SEQUENCE</scope>
</reference>
<sequence>MLHKTPRVSRQLRLPSAQLAQPPASPAKAWHCCPGCPSPCQQARKARGRGQIAFPAGSALLPQEKASVFPPPAASAWLRGTRAPGCKVTGPHGIHLQPHQLPGNRIPAADDSRGLQDRAPIQRPLEPAWPDLAAASPAWALLHLGTNRPEPVLPRPPIHLGATGGDGGLRRAPPGCPGQEASSPSGWVKGPSRHSPFRCAGAGAEGRSSGRSPQGVTLNWISGAHLCPRGDQGQETASRTVLGGVQSLSDADEDLDGTDLQGSVLPPASRTLGLPCGPSLPTEGSRGSSSATLSRG</sequence>
<evidence type="ECO:0000313" key="1">
    <source>
        <dbReference type="EMBL" id="CAN0346429.1"/>
    </source>
</evidence>
<evidence type="ECO:0000313" key="2">
    <source>
        <dbReference type="Proteomes" id="UP001162501"/>
    </source>
</evidence>
<gene>
    <name evidence="1" type="ORF">MRATA1EN22A_LOCUS16160</name>
</gene>
<name>A0AC59ZAQ4_RANTA</name>